<dbReference type="Gene3D" id="1.25.40.180">
    <property type="match status" value="1"/>
</dbReference>
<dbReference type="InterPro" id="IPR050781">
    <property type="entry name" value="CWC22_splicing_factor"/>
</dbReference>
<dbReference type="PANTHER" id="PTHR18034">
    <property type="entry name" value="CELL CYCLE CONTROL PROTEIN CWF22-RELATED"/>
    <property type="match status" value="1"/>
</dbReference>
<organism evidence="1 2">
    <name type="scientific">Rotaria socialis</name>
    <dbReference type="NCBI Taxonomy" id="392032"/>
    <lineage>
        <taxon>Eukaryota</taxon>
        <taxon>Metazoa</taxon>
        <taxon>Spiralia</taxon>
        <taxon>Gnathifera</taxon>
        <taxon>Rotifera</taxon>
        <taxon>Eurotatoria</taxon>
        <taxon>Bdelloidea</taxon>
        <taxon>Philodinida</taxon>
        <taxon>Philodinidae</taxon>
        <taxon>Rotaria</taxon>
    </lineage>
</organism>
<accession>A0A820ISQ0</accession>
<dbReference type="PANTHER" id="PTHR18034:SF3">
    <property type="entry name" value="PRE-MRNA-SPLICING FACTOR CWC22 HOMOLOG"/>
    <property type="match status" value="1"/>
</dbReference>
<gene>
    <name evidence="1" type="ORF">TSG867_LOCUS7261</name>
</gene>
<dbReference type="InterPro" id="IPR016024">
    <property type="entry name" value="ARM-type_fold"/>
</dbReference>
<name>A0A820ISQ0_9BILA</name>
<dbReference type="AlphaFoldDB" id="A0A820ISQ0"/>
<evidence type="ECO:0000313" key="2">
    <source>
        <dbReference type="Proteomes" id="UP000663862"/>
    </source>
</evidence>
<sequence>MLKSEVVNVPSGPGVQAIPASPSYTGVSIIHELFKVNIVCGRRLFARGVVQVQMVPPFYTSIYVALVSVINTKFSQIDFNFFSLPKQNIIIDQTKSSLVALRRTLYLTIQSSIDAEEYAHKLLKMNCCPGQEKEYVECFEKVFQDQYDIVYRLENVKFFAHLLVTDAISWDILCCLVLTNEDTTSSSRVYMKNLFLESAESIGITQRNNRLTDRTLVEYFDGLFPRNDPKKTRFSRNSFTSIGRGGLTDDLREFITTDSC</sequence>
<dbReference type="Proteomes" id="UP000663862">
    <property type="component" value="Unassembled WGS sequence"/>
</dbReference>
<proteinExistence type="predicted"/>
<protein>
    <submittedName>
        <fullName evidence="1">Uncharacterized protein</fullName>
    </submittedName>
</protein>
<evidence type="ECO:0000313" key="1">
    <source>
        <dbReference type="EMBL" id="CAF4316475.1"/>
    </source>
</evidence>
<dbReference type="GO" id="GO:0000398">
    <property type="term" value="P:mRNA splicing, via spliceosome"/>
    <property type="evidence" value="ECO:0007669"/>
    <property type="project" value="TreeGrafter"/>
</dbReference>
<dbReference type="GO" id="GO:0003723">
    <property type="term" value="F:RNA binding"/>
    <property type="evidence" value="ECO:0007669"/>
    <property type="project" value="TreeGrafter"/>
</dbReference>
<dbReference type="SUPFAM" id="SSF48371">
    <property type="entry name" value="ARM repeat"/>
    <property type="match status" value="1"/>
</dbReference>
<reference evidence="1" key="1">
    <citation type="submission" date="2021-02" db="EMBL/GenBank/DDBJ databases">
        <authorList>
            <person name="Nowell W R."/>
        </authorList>
    </citation>
    <scope>NUCLEOTIDE SEQUENCE</scope>
</reference>
<dbReference type="EMBL" id="CAJOBQ010000281">
    <property type="protein sequence ID" value="CAF4316475.1"/>
    <property type="molecule type" value="Genomic_DNA"/>
</dbReference>
<dbReference type="GO" id="GO:0071013">
    <property type="term" value="C:catalytic step 2 spliceosome"/>
    <property type="evidence" value="ECO:0007669"/>
    <property type="project" value="TreeGrafter"/>
</dbReference>
<comment type="caution">
    <text evidence="1">The sequence shown here is derived from an EMBL/GenBank/DDBJ whole genome shotgun (WGS) entry which is preliminary data.</text>
</comment>